<accession>A0ABU5TC40</accession>
<dbReference type="Proteomes" id="UP001304769">
    <property type="component" value="Unassembled WGS sequence"/>
</dbReference>
<reference evidence="1 2" key="1">
    <citation type="submission" date="2023-12" db="EMBL/GenBank/DDBJ databases">
        <title>Sinomonas terricola sp. nov, isolated from litchi orchard soil in Guangdong, PR China.</title>
        <authorList>
            <person name="Jiaxin W."/>
            <person name="Yang Z."/>
            <person name="Honghui Z."/>
        </authorList>
    </citation>
    <scope>NUCLEOTIDE SEQUENCE [LARGE SCALE GENOMIC DNA]</scope>
    <source>
        <strain evidence="1 2">JGH33</strain>
    </source>
</reference>
<comment type="caution">
    <text evidence="1">The sequence shown here is derived from an EMBL/GenBank/DDBJ whole genome shotgun (WGS) entry which is preliminary data.</text>
</comment>
<dbReference type="EMBL" id="JAYGGQ010000025">
    <property type="protein sequence ID" value="MEA5457262.1"/>
    <property type="molecule type" value="Genomic_DNA"/>
</dbReference>
<organism evidence="1 2">
    <name type="scientific">Sinomonas terricola</name>
    <dbReference type="NCBI Taxonomy" id="3110330"/>
    <lineage>
        <taxon>Bacteria</taxon>
        <taxon>Bacillati</taxon>
        <taxon>Actinomycetota</taxon>
        <taxon>Actinomycetes</taxon>
        <taxon>Micrococcales</taxon>
        <taxon>Micrococcaceae</taxon>
        <taxon>Sinomonas</taxon>
    </lineage>
</organism>
<evidence type="ECO:0000313" key="2">
    <source>
        <dbReference type="Proteomes" id="UP001304769"/>
    </source>
</evidence>
<keyword evidence="2" id="KW-1185">Reference proteome</keyword>
<proteinExistence type="predicted"/>
<protein>
    <recommendedName>
        <fullName evidence="3">Haloacid dehalogenase</fullName>
    </recommendedName>
</protein>
<gene>
    <name evidence="1" type="ORF">SPF06_21305</name>
</gene>
<name>A0ABU5TC40_9MICC</name>
<evidence type="ECO:0000313" key="1">
    <source>
        <dbReference type="EMBL" id="MEA5457262.1"/>
    </source>
</evidence>
<dbReference type="RefSeq" id="WP_323281174.1">
    <property type="nucleotide sequence ID" value="NZ_JAYGGQ010000025.1"/>
</dbReference>
<sequence>MIPCHIVDVDGTLADVSPFLHHPSVVAMWRALGIPTVHIPGWVEEETA</sequence>
<evidence type="ECO:0008006" key="3">
    <source>
        <dbReference type="Google" id="ProtNLM"/>
    </source>
</evidence>